<dbReference type="RefSeq" id="WP_212696862.1">
    <property type="nucleotide sequence ID" value="NZ_CP058649.1"/>
</dbReference>
<dbReference type="AlphaFoldDB" id="A0A8J8MGJ7"/>
<dbReference type="KEGG" id="vpy:HZI73_03425"/>
<keyword evidence="3" id="KW-1185">Reference proteome</keyword>
<dbReference type="InterPro" id="IPR024300">
    <property type="entry name" value="SipL_SPOCS_dom"/>
</dbReference>
<dbReference type="InterPro" id="IPR018392">
    <property type="entry name" value="LysM"/>
</dbReference>
<dbReference type="EMBL" id="CP058649">
    <property type="protein sequence ID" value="QUI21392.1"/>
    <property type="molecule type" value="Genomic_DNA"/>
</dbReference>
<protein>
    <submittedName>
        <fullName evidence="2">DUF3794 domain-containing protein</fullName>
    </submittedName>
</protein>
<dbReference type="CDD" id="cd00118">
    <property type="entry name" value="LysM"/>
    <property type="match status" value="1"/>
</dbReference>
<gene>
    <name evidence="2" type="ORF">HZI73_03425</name>
</gene>
<feature type="domain" description="LysM" evidence="1">
    <location>
        <begin position="473"/>
        <end position="516"/>
    </location>
</feature>
<organism evidence="2 3">
    <name type="scientific">Vallitalea pronyensis</name>
    <dbReference type="NCBI Taxonomy" id="1348613"/>
    <lineage>
        <taxon>Bacteria</taxon>
        <taxon>Bacillati</taxon>
        <taxon>Bacillota</taxon>
        <taxon>Clostridia</taxon>
        <taxon>Lachnospirales</taxon>
        <taxon>Vallitaleaceae</taxon>
        <taxon>Vallitalea</taxon>
    </lineage>
</organism>
<dbReference type="InterPro" id="IPR036779">
    <property type="entry name" value="LysM_dom_sf"/>
</dbReference>
<dbReference type="SMART" id="SM00257">
    <property type="entry name" value="LysM"/>
    <property type="match status" value="1"/>
</dbReference>
<sequence>MSLELEQRNITLIKPKGNRMLQMTIDEDMNVPDIKPDIDKILQNHCVVNITGIDVYDSKVMVKGDFHCKILYVPLNDSKPVHNMMNLIPIEEAVNMDGVAKGDHIKAEYAVEEMKITPINTRKINMKAIIQVKVMVDEKKDMYVPIDVCGEKDIQSKWDDITVCKLLASKKENYKIKDELAIPSSKPNITEILWYDRSIKNKEIRLLDDKVNVKGTIALATLYLGETGENSLEFVEHEIPFNGVIECHGVNEDMYSDIDIKIVEDKIQIRPDLDGEERVLSVDVMTSLDIKVYSEEKSNILTDVYSLSGDVQINKELVEYETLLCKNQSQCKIKESIELASHDPDMMQIYYATGDVNVDNIDVYEDKVEVEGVVFCNIIYVAADDNSPINVYSTMLPFNQVIDAEGIKKDSNMSIRPSINYMNCSMLGEKEVEVKCGVSLDTIIFDKQEVNVINGLAEEPLDLKKIQGIPSVVGYIVKDNESLWDIAKNYYTKVDDIRQINNLDAGDVKRGDKLIIVKNIDGLEI</sequence>
<accession>A0A8J8MGJ7</accession>
<dbReference type="Pfam" id="PF12673">
    <property type="entry name" value="SipL"/>
    <property type="match status" value="3"/>
</dbReference>
<name>A0A8J8MGJ7_9FIRM</name>
<dbReference type="Gene3D" id="3.10.350.10">
    <property type="entry name" value="LysM domain"/>
    <property type="match status" value="1"/>
</dbReference>
<dbReference type="Pfam" id="PF01476">
    <property type="entry name" value="LysM"/>
    <property type="match status" value="1"/>
</dbReference>
<proteinExistence type="predicted"/>
<evidence type="ECO:0000313" key="3">
    <source>
        <dbReference type="Proteomes" id="UP000683246"/>
    </source>
</evidence>
<reference evidence="2" key="1">
    <citation type="submission" date="2020-07" db="EMBL/GenBank/DDBJ databases">
        <title>Vallitalea pronyensis genome.</title>
        <authorList>
            <person name="Postec A."/>
        </authorList>
    </citation>
    <scope>NUCLEOTIDE SEQUENCE</scope>
    <source>
        <strain evidence="2">FatNI3</strain>
    </source>
</reference>
<evidence type="ECO:0000313" key="2">
    <source>
        <dbReference type="EMBL" id="QUI21392.1"/>
    </source>
</evidence>
<dbReference type="Proteomes" id="UP000683246">
    <property type="component" value="Chromosome"/>
</dbReference>
<dbReference type="SUPFAM" id="SSF54106">
    <property type="entry name" value="LysM domain"/>
    <property type="match status" value="1"/>
</dbReference>
<dbReference type="PROSITE" id="PS51782">
    <property type="entry name" value="LYSM"/>
    <property type="match status" value="1"/>
</dbReference>
<evidence type="ECO:0000259" key="1">
    <source>
        <dbReference type="PROSITE" id="PS51782"/>
    </source>
</evidence>